<dbReference type="AlphaFoldDB" id="A0A8X6SXR1"/>
<name>A0A8X6SXR1_TRICX</name>
<dbReference type="Proteomes" id="UP000887159">
    <property type="component" value="Unassembled WGS sequence"/>
</dbReference>
<dbReference type="EMBL" id="BMAU01021359">
    <property type="protein sequence ID" value="GFY21974.1"/>
    <property type="molecule type" value="Genomic_DNA"/>
</dbReference>
<comment type="caution">
    <text evidence="1">The sequence shown here is derived from an EMBL/GenBank/DDBJ whole genome shotgun (WGS) entry which is preliminary data.</text>
</comment>
<organism evidence="1 2">
    <name type="scientific">Trichonephila clavipes</name>
    <name type="common">Golden silk orbweaver</name>
    <name type="synonym">Nephila clavipes</name>
    <dbReference type="NCBI Taxonomy" id="2585209"/>
    <lineage>
        <taxon>Eukaryota</taxon>
        <taxon>Metazoa</taxon>
        <taxon>Ecdysozoa</taxon>
        <taxon>Arthropoda</taxon>
        <taxon>Chelicerata</taxon>
        <taxon>Arachnida</taxon>
        <taxon>Araneae</taxon>
        <taxon>Araneomorphae</taxon>
        <taxon>Entelegynae</taxon>
        <taxon>Araneoidea</taxon>
        <taxon>Nephilidae</taxon>
        <taxon>Trichonephila</taxon>
    </lineage>
</organism>
<proteinExistence type="predicted"/>
<keyword evidence="2" id="KW-1185">Reference proteome</keyword>
<reference evidence="1" key="1">
    <citation type="submission" date="2020-08" db="EMBL/GenBank/DDBJ databases">
        <title>Multicomponent nature underlies the extraordinary mechanical properties of spider dragline silk.</title>
        <authorList>
            <person name="Kono N."/>
            <person name="Nakamura H."/>
            <person name="Mori M."/>
            <person name="Yoshida Y."/>
            <person name="Ohtoshi R."/>
            <person name="Malay A.D."/>
            <person name="Moran D.A.P."/>
            <person name="Tomita M."/>
            <person name="Numata K."/>
            <person name="Arakawa K."/>
        </authorList>
    </citation>
    <scope>NUCLEOTIDE SEQUENCE</scope>
</reference>
<protein>
    <submittedName>
        <fullName evidence="1">Uncharacterized protein</fullName>
    </submittedName>
</protein>
<accession>A0A8X6SXR1</accession>
<evidence type="ECO:0000313" key="2">
    <source>
        <dbReference type="Proteomes" id="UP000887159"/>
    </source>
</evidence>
<gene>
    <name evidence="1" type="ORF">TNCV_3296181</name>
</gene>
<sequence>MSVILHERYFFSGDNVENGTVHHICRLYVGTQAFVDTESPTRVRAISVVASSRSGSRFQILTLVTNGKMMDNSALSFGRVNTTSQPR</sequence>
<evidence type="ECO:0000313" key="1">
    <source>
        <dbReference type="EMBL" id="GFY21974.1"/>
    </source>
</evidence>